<reference evidence="2" key="2">
    <citation type="journal article" date="2015" name="Data Brief">
        <title>Shoot transcriptome of the giant reed, Arundo donax.</title>
        <authorList>
            <person name="Barrero R.A."/>
            <person name="Guerrero F.D."/>
            <person name="Moolhuijzen P."/>
            <person name="Goolsby J.A."/>
            <person name="Tidwell J."/>
            <person name="Bellgard S.E."/>
            <person name="Bellgard M.I."/>
        </authorList>
    </citation>
    <scope>NUCLEOTIDE SEQUENCE</scope>
    <source>
        <tissue evidence="2">Shoot tissue taken approximately 20 cm above the soil surface</tissue>
    </source>
</reference>
<protein>
    <submittedName>
        <fullName evidence="2">Uncharacterized protein</fullName>
    </submittedName>
</protein>
<name>A0A0A9EWD2_ARUDO</name>
<feature type="compositionally biased region" description="Basic residues" evidence="1">
    <location>
        <begin position="69"/>
        <end position="80"/>
    </location>
</feature>
<organism evidence="2">
    <name type="scientific">Arundo donax</name>
    <name type="common">Giant reed</name>
    <name type="synonym">Donax arundinaceus</name>
    <dbReference type="NCBI Taxonomy" id="35708"/>
    <lineage>
        <taxon>Eukaryota</taxon>
        <taxon>Viridiplantae</taxon>
        <taxon>Streptophyta</taxon>
        <taxon>Embryophyta</taxon>
        <taxon>Tracheophyta</taxon>
        <taxon>Spermatophyta</taxon>
        <taxon>Magnoliopsida</taxon>
        <taxon>Liliopsida</taxon>
        <taxon>Poales</taxon>
        <taxon>Poaceae</taxon>
        <taxon>PACMAD clade</taxon>
        <taxon>Arundinoideae</taxon>
        <taxon>Arundineae</taxon>
        <taxon>Arundo</taxon>
    </lineage>
</organism>
<accession>A0A0A9EWD2</accession>
<sequence>MICSGYRSKDKRPVAASKSTASKHKHRYKPGVFLCSSTACHCLSFLCAPQAHHDKQAHPRAQCAAHLLPRLHPHRHPQHHRGSEQPQRGRHSGARNNH</sequence>
<dbReference type="EMBL" id="GBRH01192836">
    <property type="protein sequence ID" value="JAE05060.1"/>
    <property type="molecule type" value="Transcribed_RNA"/>
</dbReference>
<feature type="region of interest" description="Disordered" evidence="1">
    <location>
        <begin position="1"/>
        <end position="26"/>
    </location>
</feature>
<evidence type="ECO:0000313" key="2">
    <source>
        <dbReference type="EMBL" id="JAE05060.1"/>
    </source>
</evidence>
<reference evidence="2" key="1">
    <citation type="submission" date="2014-09" db="EMBL/GenBank/DDBJ databases">
        <authorList>
            <person name="Magalhaes I.L.F."/>
            <person name="Oliveira U."/>
            <person name="Santos F.R."/>
            <person name="Vidigal T.H.D.A."/>
            <person name="Brescovit A.D."/>
            <person name="Santos A.J."/>
        </authorList>
    </citation>
    <scope>NUCLEOTIDE SEQUENCE</scope>
    <source>
        <tissue evidence="2">Shoot tissue taken approximately 20 cm above the soil surface</tissue>
    </source>
</reference>
<feature type="region of interest" description="Disordered" evidence="1">
    <location>
        <begin position="65"/>
        <end position="98"/>
    </location>
</feature>
<dbReference type="AlphaFoldDB" id="A0A0A9EWD2"/>
<evidence type="ECO:0000256" key="1">
    <source>
        <dbReference type="SAM" id="MobiDB-lite"/>
    </source>
</evidence>
<proteinExistence type="predicted"/>
<feature type="compositionally biased region" description="Basic residues" evidence="1">
    <location>
        <begin position="88"/>
        <end position="98"/>
    </location>
</feature>